<name>A0A173LN50_9ACTN</name>
<evidence type="ECO:0000256" key="1">
    <source>
        <dbReference type="ARBA" id="ARBA00022679"/>
    </source>
</evidence>
<dbReference type="Proteomes" id="UP000186104">
    <property type="component" value="Chromosome"/>
</dbReference>
<dbReference type="KEGG" id="dtm:BJL86_1360"/>
<evidence type="ECO:0000259" key="3">
    <source>
        <dbReference type="SMART" id="SM00563"/>
    </source>
</evidence>
<keyword evidence="2 4" id="KW-0012">Acyltransferase</keyword>
<dbReference type="RefSeq" id="WP_067473198.1">
    <property type="nucleotide sequence ID" value="NZ_CP015961.1"/>
</dbReference>
<keyword evidence="1 4" id="KW-0808">Transferase</keyword>
<proteinExistence type="predicted"/>
<dbReference type="GO" id="GO:0003841">
    <property type="term" value="F:1-acylglycerol-3-phosphate O-acyltransferase activity"/>
    <property type="evidence" value="ECO:0007669"/>
    <property type="project" value="TreeGrafter"/>
</dbReference>
<dbReference type="InterPro" id="IPR002123">
    <property type="entry name" value="Plipid/glycerol_acylTrfase"/>
</dbReference>
<protein>
    <submittedName>
        <fullName evidence="4">1-acyl-sn-glycerol-3-phosphate acyltransferase</fullName>
    </submittedName>
</protein>
<evidence type="ECO:0000313" key="4">
    <source>
        <dbReference type="EMBL" id="ANI92142.1"/>
    </source>
</evidence>
<dbReference type="GO" id="GO:0006654">
    <property type="term" value="P:phosphatidic acid biosynthetic process"/>
    <property type="evidence" value="ECO:0007669"/>
    <property type="project" value="TreeGrafter"/>
</dbReference>
<dbReference type="EMBL" id="CP015961">
    <property type="protein sequence ID" value="ANI92142.1"/>
    <property type="molecule type" value="Genomic_DNA"/>
</dbReference>
<accession>A0A173LN50</accession>
<dbReference type="AlphaFoldDB" id="A0A173LN50"/>
<dbReference type="CDD" id="cd07989">
    <property type="entry name" value="LPLAT_AGPAT-like"/>
    <property type="match status" value="1"/>
</dbReference>
<sequence length="240" mass="26641">MLYWLLKYIVLGPWFFLAGRPTFEGASNFPNEGAALLAINHLSASDWLFLPLRSPRRLTFLAKSEYFTGSGLTGKFQRFFFAQTGQVPIDRTDADAATAAMETGARVLAEGQILGMFPEGTRSPDGKLYRGKTGIARVALKSGIPIVPVGLIGTDKFLGADSHVPRPAKIRIRIGEPLDVSPWLDRIGEREAEREVTDEVMRRIQELTGQEYVPDVYGADVKEKLDALRENRSDNAKDEK</sequence>
<organism evidence="4 5">
    <name type="scientific">Dietzia timorensis</name>
    <dbReference type="NCBI Taxonomy" id="499555"/>
    <lineage>
        <taxon>Bacteria</taxon>
        <taxon>Bacillati</taxon>
        <taxon>Actinomycetota</taxon>
        <taxon>Actinomycetes</taxon>
        <taxon>Mycobacteriales</taxon>
        <taxon>Dietziaceae</taxon>
        <taxon>Dietzia</taxon>
    </lineage>
</organism>
<dbReference type="Pfam" id="PF01553">
    <property type="entry name" value="Acyltransferase"/>
    <property type="match status" value="1"/>
</dbReference>
<dbReference type="PANTHER" id="PTHR10434">
    <property type="entry name" value="1-ACYL-SN-GLYCEROL-3-PHOSPHATE ACYLTRANSFERASE"/>
    <property type="match status" value="1"/>
</dbReference>
<dbReference type="SMART" id="SM00563">
    <property type="entry name" value="PlsC"/>
    <property type="match status" value="1"/>
</dbReference>
<dbReference type="PANTHER" id="PTHR10434:SF11">
    <property type="entry name" value="1-ACYL-SN-GLYCEROL-3-PHOSPHATE ACYLTRANSFERASE"/>
    <property type="match status" value="1"/>
</dbReference>
<evidence type="ECO:0000256" key="2">
    <source>
        <dbReference type="ARBA" id="ARBA00023315"/>
    </source>
</evidence>
<keyword evidence="5" id="KW-1185">Reference proteome</keyword>
<dbReference type="OrthoDB" id="9808424at2"/>
<evidence type="ECO:0000313" key="5">
    <source>
        <dbReference type="Proteomes" id="UP000186104"/>
    </source>
</evidence>
<gene>
    <name evidence="4" type="ORF">BJL86_1360</name>
</gene>
<dbReference type="SUPFAM" id="SSF69593">
    <property type="entry name" value="Glycerol-3-phosphate (1)-acyltransferase"/>
    <property type="match status" value="1"/>
</dbReference>
<reference evidence="4 5" key="1">
    <citation type="submission" date="2016-06" db="EMBL/GenBank/DDBJ databases">
        <title>Complete genome sequence of a saline-alkali tolerant type strain Dietzia timorensis ID05-A0528T.</title>
        <authorList>
            <person name="Wu X."/>
        </authorList>
    </citation>
    <scope>NUCLEOTIDE SEQUENCE [LARGE SCALE GENOMIC DNA]</scope>
    <source>
        <strain evidence="4 5">ID05-A0528</strain>
    </source>
</reference>
<dbReference type="GO" id="GO:0005886">
    <property type="term" value="C:plasma membrane"/>
    <property type="evidence" value="ECO:0007669"/>
    <property type="project" value="TreeGrafter"/>
</dbReference>
<feature type="domain" description="Phospholipid/glycerol acyltransferase" evidence="3">
    <location>
        <begin position="35"/>
        <end position="154"/>
    </location>
</feature>
<dbReference type="STRING" id="499555.BJL86_1360"/>